<comment type="cofactor">
    <cofactor evidence="4">
        <name>Zn(2+)</name>
        <dbReference type="ChEBI" id="CHEBI:29105"/>
    </cofactor>
</comment>
<evidence type="ECO:0000256" key="3">
    <source>
        <dbReference type="ARBA" id="ARBA00023002"/>
    </source>
</evidence>
<dbReference type="PROSITE" id="PS00059">
    <property type="entry name" value="ADH_ZINC"/>
    <property type="match status" value="1"/>
</dbReference>
<comment type="caution">
    <text evidence="6">The sequence shown here is derived from an EMBL/GenBank/DDBJ whole genome shotgun (WGS) entry which is preliminary data.</text>
</comment>
<dbReference type="PANTHER" id="PTHR43401">
    <property type="entry name" value="L-THREONINE 3-DEHYDROGENASE"/>
    <property type="match status" value="1"/>
</dbReference>
<evidence type="ECO:0000313" key="7">
    <source>
        <dbReference type="Proteomes" id="UP001301140"/>
    </source>
</evidence>
<dbReference type="AlphaFoldDB" id="A0AAP3UXV3"/>
<evidence type="ECO:0000313" key="6">
    <source>
        <dbReference type="EMBL" id="MDF1585513.1"/>
    </source>
</evidence>
<gene>
    <name evidence="6" type="ORF">PZ740_03825</name>
</gene>
<accession>A0AAP3UXV3</accession>
<dbReference type="Pfam" id="PF08240">
    <property type="entry name" value="ADH_N"/>
    <property type="match status" value="1"/>
</dbReference>
<dbReference type="InterPro" id="IPR020843">
    <property type="entry name" value="ER"/>
</dbReference>
<dbReference type="EMBL" id="JARGEQ010000024">
    <property type="protein sequence ID" value="MDF1585513.1"/>
    <property type="molecule type" value="Genomic_DNA"/>
</dbReference>
<dbReference type="PANTHER" id="PTHR43401:SF2">
    <property type="entry name" value="L-THREONINE 3-DEHYDROGENASE"/>
    <property type="match status" value="1"/>
</dbReference>
<dbReference type="InterPro" id="IPR036291">
    <property type="entry name" value="NAD(P)-bd_dom_sf"/>
</dbReference>
<comment type="similarity">
    <text evidence="4">Belongs to the zinc-containing alcohol dehydrogenase family.</text>
</comment>
<keyword evidence="7" id="KW-1185">Reference proteome</keyword>
<dbReference type="GO" id="GO:0008270">
    <property type="term" value="F:zinc ion binding"/>
    <property type="evidence" value="ECO:0007669"/>
    <property type="project" value="InterPro"/>
</dbReference>
<dbReference type="SUPFAM" id="SSF51735">
    <property type="entry name" value="NAD(P)-binding Rossmann-fold domains"/>
    <property type="match status" value="1"/>
</dbReference>
<dbReference type="Pfam" id="PF00107">
    <property type="entry name" value="ADH_zinc_N"/>
    <property type="match status" value="1"/>
</dbReference>
<dbReference type="InterPro" id="IPR013149">
    <property type="entry name" value="ADH-like_C"/>
</dbReference>
<keyword evidence="3" id="KW-0560">Oxidoreductase</keyword>
<dbReference type="GO" id="GO:0016616">
    <property type="term" value="F:oxidoreductase activity, acting on the CH-OH group of donors, NAD or NADP as acceptor"/>
    <property type="evidence" value="ECO:0007669"/>
    <property type="project" value="UniProtKB-ARBA"/>
</dbReference>
<reference evidence="6 7" key="1">
    <citation type="submission" date="2023-03" db="EMBL/GenBank/DDBJ databases">
        <title>YIM 152171 draft genome.</title>
        <authorList>
            <person name="Yang Z."/>
        </authorList>
    </citation>
    <scope>NUCLEOTIDE SEQUENCE [LARGE SCALE GENOMIC DNA]</scope>
    <source>
        <strain evidence="6 7">YIM 152171</strain>
    </source>
</reference>
<protein>
    <submittedName>
        <fullName evidence="6">Alcohol dehydrogenase catalytic domain-containing protein</fullName>
    </submittedName>
</protein>
<dbReference type="InterPro" id="IPR002328">
    <property type="entry name" value="ADH_Zn_CS"/>
</dbReference>
<name>A0AAP3UXV3_9PROT</name>
<evidence type="ECO:0000259" key="5">
    <source>
        <dbReference type="SMART" id="SM00829"/>
    </source>
</evidence>
<dbReference type="RefSeq" id="WP_327787931.1">
    <property type="nucleotide sequence ID" value="NZ_JARGEQ010000024.1"/>
</dbReference>
<dbReference type="Gene3D" id="3.40.50.720">
    <property type="entry name" value="NAD(P)-binding Rossmann-like Domain"/>
    <property type="match status" value="1"/>
</dbReference>
<evidence type="ECO:0000256" key="2">
    <source>
        <dbReference type="ARBA" id="ARBA00022833"/>
    </source>
</evidence>
<keyword evidence="2 4" id="KW-0862">Zinc</keyword>
<evidence type="ECO:0000256" key="4">
    <source>
        <dbReference type="RuleBase" id="RU361277"/>
    </source>
</evidence>
<proteinExistence type="inferred from homology"/>
<dbReference type="Gene3D" id="3.90.180.10">
    <property type="entry name" value="Medium-chain alcohol dehydrogenases, catalytic domain"/>
    <property type="match status" value="1"/>
</dbReference>
<organism evidence="6 7">
    <name type="scientific">Marinimicrococcus flavescens</name>
    <dbReference type="NCBI Taxonomy" id="3031815"/>
    <lineage>
        <taxon>Bacteria</taxon>
        <taxon>Pseudomonadati</taxon>
        <taxon>Pseudomonadota</taxon>
        <taxon>Alphaproteobacteria</taxon>
        <taxon>Geminicoccales</taxon>
        <taxon>Geminicoccaceae</taxon>
        <taxon>Marinimicrococcus</taxon>
    </lineage>
</organism>
<dbReference type="InterPro" id="IPR013154">
    <property type="entry name" value="ADH-like_N"/>
</dbReference>
<keyword evidence="1 4" id="KW-0479">Metal-binding</keyword>
<dbReference type="SUPFAM" id="SSF50129">
    <property type="entry name" value="GroES-like"/>
    <property type="match status" value="1"/>
</dbReference>
<sequence length="343" mass="35817">MKALRKRGAEPGLSIVEVPRPGAPCAGEVLIAVEAAGICGSDVHVYEWTSGYEWMRAALPLTLGHEFAGRVVEVGEGVSEPVPGDLVTVQPTASCSACAACRRGHPDLCTAKRTLGLTRDGAFAPLVTAPAASCFRLPSGVDAELGALTEPLCVAAHALEVGGLRLGHSVVVLGAGTIGQAIALLAKRAGAAPVILAGLDDAPRLAAARDLGIEHTVDLAAEDLEAAVTRIAGGKVEMVLEATGVPVSIRDGLGILQRRGVLVTTGIHAEPVAFDLTGLVRNQHQIRGSHASTRRDFETVVRLLGEEGDRLRAMITHRLPLEDGVRGFELSRQRSALKVMLRP</sequence>
<feature type="domain" description="Enoyl reductase (ER)" evidence="5">
    <location>
        <begin position="8"/>
        <end position="341"/>
    </location>
</feature>
<dbReference type="Proteomes" id="UP001301140">
    <property type="component" value="Unassembled WGS sequence"/>
</dbReference>
<dbReference type="InterPro" id="IPR011032">
    <property type="entry name" value="GroES-like_sf"/>
</dbReference>
<evidence type="ECO:0000256" key="1">
    <source>
        <dbReference type="ARBA" id="ARBA00022723"/>
    </source>
</evidence>
<dbReference type="InterPro" id="IPR050129">
    <property type="entry name" value="Zn_alcohol_dh"/>
</dbReference>
<dbReference type="SMART" id="SM00829">
    <property type="entry name" value="PKS_ER"/>
    <property type="match status" value="1"/>
</dbReference>